<name>A0ABR0EX85_ZASCE</name>
<dbReference type="InterPro" id="IPR006977">
    <property type="entry name" value="Yip1_dom"/>
</dbReference>
<proteinExistence type="inferred from homology"/>
<keyword evidence="4 6" id="KW-1133">Transmembrane helix</keyword>
<feature type="transmembrane region" description="Helical" evidence="6">
    <location>
        <begin position="210"/>
        <end position="229"/>
    </location>
</feature>
<feature type="transmembrane region" description="Helical" evidence="6">
    <location>
        <begin position="241"/>
        <end position="262"/>
    </location>
</feature>
<protein>
    <recommendedName>
        <fullName evidence="6">Protein YIP</fullName>
    </recommendedName>
</protein>
<dbReference type="EMBL" id="JAXOVC010000002">
    <property type="protein sequence ID" value="KAK4506045.1"/>
    <property type="molecule type" value="Genomic_DNA"/>
</dbReference>
<feature type="region of interest" description="Disordered" evidence="7">
    <location>
        <begin position="35"/>
        <end position="62"/>
    </location>
</feature>
<evidence type="ECO:0000256" key="3">
    <source>
        <dbReference type="ARBA" id="ARBA00022692"/>
    </source>
</evidence>
<comment type="subcellular location">
    <subcellularLocation>
        <location evidence="6">Golgi apparatus membrane</location>
        <topology evidence="6">Multi-pass membrane protein</topology>
    </subcellularLocation>
    <subcellularLocation>
        <location evidence="1">Membrane</location>
        <topology evidence="1">Multi-pass membrane protein</topology>
    </subcellularLocation>
</comment>
<organism evidence="9 10">
    <name type="scientific">Zasmidium cellare</name>
    <name type="common">Wine cellar mold</name>
    <name type="synonym">Racodium cellare</name>
    <dbReference type="NCBI Taxonomy" id="395010"/>
    <lineage>
        <taxon>Eukaryota</taxon>
        <taxon>Fungi</taxon>
        <taxon>Dikarya</taxon>
        <taxon>Ascomycota</taxon>
        <taxon>Pezizomycotina</taxon>
        <taxon>Dothideomycetes</taxon>
        <taxon>Dothideomycetidae</taxon>
        <taxon>Mycosphaerellales</taxon>
        <taxon>Mycosphaerellaceae</taxon>
        <taxon>Zasmidium</taxon>
    </lineage>
</organism>
<dbReference type="InterPro" id="IPR039765">
    <property type="entry name" value="Yip5/YIPF1/YIPF2"/>
</dbReference>
<evidence type="ECO:0000313" key="10">
    <source>
        <dbReference type="Proteomes" id="UP001305779"/>
    </source>
</evidence>
<evidence type="ECO:0000259" key="8">
    <source>
        <dbReference type="Pfam" id="PF04893"/>
    </source>
</evidence>
<dbReference type="Proteomes" id="UP001305779">
    <property type="component" value="Unassembled WGS sequence"/>
</dbReference>
<comment type="caution">
    <text evidence="9">The sequence shown here is derived from an EMBL/GenBank/DDBJ whole genome shotgun (WGS) entry which is preliminary data.</text>
</comment>
<feature type="transmembrane region" description="Helical" evidence="6">
    <location>
        <begin position="113"/>
        <end position="133"/>
    </location>
</feature>
<accession>A0ABR0EX85</accession>
<feature type="transmembrane region" description="Helical" evidence="6">
    <location>
        <begin position="145"/>
        <end position="166"/>
    </location>
</feature>
<evidence type="ECO:0000256" key="7">
    <source>
        <dbReference type="SAM" id="MobiDB-lite"/>
    </source>
</evidence>
<feature type="transmembrane region" description="Helical" evidence="6">
    <location>
        <begin position="186"/>
        <end position="203"/>
    </location>
</feature>
<evidence type="ECO:0000256" key="5">
    <source>
        <dbReference type="ARBA" id="ARBA00023136"/>
    </source>
</evidence>
<evidence type="ECO:0000256" key="6">
    <source>
        <dbReference type="RuleBase" id="RU361264"/>
    </source>
</evidence>
<dbReference type="Pfam" id="PF04893">
    <property type="entry name" value="Yip1"/>
    <property type="match status" value="1"/>
</dbReference>
<dbReference type="PANTHER" id="PTHR12822">
    <property type="entry name" value="PROTEIN YIPF"/>
    <property type="match status" value="1"/>
</dbReference>
<feature type="domain" description="Yip1" evidence="8">
    <location>
        <begin position="93"/>
        <end position="256"/>
    </location>
</feature>
<reference evidence="9 10" key="1">
    <citation type="journal article" date="2023" name="G3 (Bethesda)">
        <title>A chromosome-level genome assembly of Zasmidium syzygii isolated from banana leaves.</title>
        <authorList>
            <person name="van Westerhoven A.C."/>
            <person name="Mehrabi R."/>
            <person name="Talebi R."/>
            <person name="Steentjes M.B.F."/>
            <person name="Corcolon B."/>
            <person name="Chong P.A."/>
            <person name="Kema G.H.J."/>
            <person name="Seidl M.F."/>
        </authorList>
    </citation>
    <scope>NUCLEOTIDE SEQUENCE [LARGE SCALE GENOMIC DNA]</scope>
    <source>
        <strain evidence="9 10">P124</strain>
    </source>
</reference>
<keyword evidence="10" id="KW-1185">Reference proteome</keyword>
<keyword evidence="3 6" id="KW-0812">Transmembrane</keyword>
<evidence type="ECO:0000313" key="9">
    <source>
        <dbReference type="EMBL" id="KAK4506045.1"/>
    </source>
</evidence>
<dbReference type="PANTHER" id="PTHR12822:SF2">
    <property type="entry name" value="PROTEIN YIPF"/>
    <property type="match status" value="1"/>
</dbReference>
<comment type="similarity">
    <text evidence="2 6">Belongs to the YIP1 family.</text>
</comment>
<evidence type="ECO:0000256" key="4">
    <source>
        <dbReference type="ARBA" id="ARBA00022989"/>
    </source>
</evidence>
<evidence type="ECO:0000256" key="1">
    <source>
        <dbReference type="ARBA" id="ARBA00004141"/>
    </source>
</evidence>
<evidence type="ECO:0000256" key="2">
    <source>
        <dbReference type="ARBA" id="ARBA00010596"/>
    </source>
</evidence>
<gene>
    <name evidence="9" type="ORF">PRZ48_004010</name>
</gene>
<sequence length="295" mass="32758">MANRQGYDVVVDVDAEGDLGHTDLNDDLEFHNSTFDNNNARNKIPSDSQQASFLNPSRQPSSSSKRFLWSISFYQQFFDVDTDQILHRCRSTLYPRQNFLDVMEGNPDLYGPFWIATTVVVILFLTGTISQYLAEKGKGHFAYDFRLLSGAAGLVYGYLIFVPLGLWGVLKWFGSESANLLECWSLYGYANLIWIPVAIVSWSPLTILNYAFVGVGFAFSAVFLFRNLYPVVSATDAKTSRVLLIVVIALHAGLAIAIKILFFAHGSPASKEAPKEPEGKEGDAAQMVARMLLGM</sequence>
<keyword evidence="5 6" id="KW-0472">Membrane</keyword>